<gene>
    <name evidence="2" type="ORF">LshimejAT787_1700220</name>
</gene>
<evidence type="ECO:0000313" key="2">
    <source>
        <dbReference type="EMBL" id="GLB44395.1"/>
    </source>
</evidence>
<feature type="region of interest" description="Disordered" evidence="1">
    <location>
        <begin position="51"/>
        <end position="74"/>
    </location>
</feature>
<organism evidence="2 3">
    <name type="scientific">Lyophyllum shimeji</name>
    <name type="common">Hon-shimeji</name>
    <name type="synonym">Tricholoma shimeji</name>
    <dbReference type="NCBI Taxonomy" id="47721"/>
    <lineage>
        <taxon>Eukaryota</taxon>
        <taxon>Fungi</taxon>
        <taxon>Dikarya</taxon>
        <taxon>Basidiomycota</taxon>
        <taxon>Agaricomycotina</taxon>
        <taxon>Agaricomycetes</taxon>
        <taxon>Agaricomycetidae</taxon>
        <taxon>Agaricales</taxon>
        <taxon>Tricholomatineae</taxon>
        <taxon>Lyophyllaceae</taxon>
        <taxon>Lyophyllum</taxon>
    </lineage>
</organism>
<dbReference type="Proteomes" id="UP001063166">
    <property type="component" value="Unassembled WGS sequence"/>
</dbReference>
<dbReference type="AlphaFoldDB" id="A0A9P3UU63"/>
<reference evidence="2" key="1">
    <citation type="submission" date="2022-07" db="EMBL/GenBank/DDBJ databases">
        <title>The genome of Lyophyllum shimeji provides insight into the initial evolution of ectomycorrhizal fungal genome.</title>
        <authorList>
            <person name="Kobayashi Y."/>
            <person name="Shibata T."/>
            <person name="Hirakawa H."/>
            <person name="Shigenobu S."/>
            <person name="Nishiyama T."/>
            <person name="Yamada A."/>
            <person name="Hasebe M."/>
            <person name="Kawaguchi M."/>
        </authorList>
    </citation>
    <scope>NUCLEOTIDE SEQUENCE</scope>
    <source>
        <strain evidence="2">AT787</strain>
    </source>
</reference>
<proteinExistence type="predicted"/>
<comment type="caution">
    <text evidence="2">The sequence shown here is derived from an EMBL/GenBank/DDBJ whole genome shotgun (WGS) entry which is preliminary data.</text>
</comment>
<feature type="region of interest" description="Disordered" evidence="1">
    <location>
        <begin position="1"/>
        <end position="22"/>
    </location>
</feature>
<dbReference type="EMBL" id="BRPK01000017">
    <property type="protein sequence ID" value="GLB44395.1"/>
    <property type="molecule type" value="Genomic_DNA"/>
</dbReference>
<sequence length="101" mass="11325">MKYSVKGRGQTTEQKATESKFHDHRRGLAVVVANSPGTNAVEIVLRDLRPNQPDPIETLPQSTFEWSGHDPDARGPRWERVVETKDTDLQVEPVHNLKGVA</sequence>
<protein>
    <submittedName>
        <fullName evidence="2">Uncharacterized protein</fullName>
    </submittedName>
</protein>
<accession>A0A9P3UU63</accession>
<evidence type="ECO:0000256" key="1">
    <source>
        <dbReference type="SAM" id="MobiDB-lite"/>
    </source>
</evidence>
<keyword evidence="3" id="KW-1185">Reference proteome</keyword>
<evidence type="ECO:0000313" key="3">
    <source>
        <dbReference type="Proteomes" id="UP001063166"/>
    </source>
</evidence>
<name>A0A9P3UU63_LYOSH</name>